<gene>
    <name evidence="2" type="ORF">MMYC01_202293</name>
</gene>
<evidence type="ECO:0000313" key="3">
    <source>
        <dbReference type="Proteomes" id="UP000078237"/>
    </source>
</evidence>
<evidence type="ECO:0000313" key="2">
    <source>
        <dbReference type="EMBL" id="KXX79940.1"/>
    </source>
</evidence>
<protein>
    <recommendedName>
        <fullName evidence="4">Kinetochore protein SPC25</fullName>
    </recommendedName>
</protein>
<feature type="coiled-coil region" evidence="1">
    <location>
        <begin position="67"/>
        <end position="129"/>
    </location>
</feature>
<sequence length="237" mass="27244">MSSQDQEKVAKIAKLFGEASELFTSVRCQDATVMLHEIMVKSQTTSTDILSQHRLNADLSSKLGAKAEKLKSTETKLEQALKDKRESSAQAQEAQKELRKIKEMMASREKEFEKERNRVENQLATARAELEWLRSFSITLTPLSVRREEIKRRLNNMFSSARSLAQEYFDVSLPAKITMDPALWRELTNHDAVKHAIPLPPRISTRFWIDFLKTAKGRSENLICDLCSWLRANGFRD</sequence>
<accession>A0A175W9H1</accession>
<comment type="caution">
    <text evidence="2">The sequence shown here is derived from an EMBL/GenBank/DDBJ whole genome shotgun (WGS) entry which is preliminary data.</text>
</comment>
<dbReference type="AlphaFoldDB" id="A0A175W9H1"/>
<keyword evidence="1" id="KW-0175">Coiled coil</keyword>
<name>A0A175W9H1_9PEZI</name>
<proteinExistence type="predicted"/>
<keyword evidence="3" id="KW-1185">Reference proteome</keyword>
<dbReference type="EMBL" id="LCTW02000073">
    <property type="protein sequence ID" value="KXX79940.1"/>
    <property type="molecule type" value="Genomic_DNA"/>
</dbReference>
<organism evidence="2 3">
    <name type="scientific">Madurella mycetomatis</name>
    <dbReference type="NCBI Taxonomy" id="100816"/>
    <lineage>
        <taxon>Eukaryota</taxon>
        <taxon>Fungi</taxon>
        <taxon>Dikarya</taxon>
        <taxon>Ascomycota</taxon>
        <taxon>Pezizomycotina</taxon>
        <taxon>Sordariomycetes</taxon>
        <taxon>Sordariomycetidae</taxon>
        <taxon>Sordariales</taxon>
        <taxon>Sordariales incertae sedis</taxon>
        <taxon>Madurella</taxon>
    </lineage>
</organism>
<reference evidence="2 3" key="1">
    <citation type="journal article" date="2016" name="Genome Announc.">
        <title>Genome Sequence of Madurella mycetomatis mm55, Isolated from a Human Mycetoma Case in Sudan.</title>
        <authorList>
            <person name="Smit S."/>
            <person name="Derks M.F."/>
            <person name="Bervoets S."/>
            <person name="Fahal A."/>
            <person name="van Leeuwen W."/>
            <person name="van Belkum A."/>
            <person name="van de Sande W.W."/>
        </authorList>
    </citation>
    <scope>NUCLEOTIDE SEQUENCE [LARGE SCALE GENOMIC DNA]</scope>
    <source>
        <strain evidence="3">mm55</strain>
    </source>
</reference>
<dbReference type="VEuPathDB" id="FungiDB:MMYC01_202293"/>
<evidence type="ECO:0008006" key="4">
    <source>
        <dbReference type="Google" id="ProtNLM"/>
    </source>
</evidence>
<dbReference type="Proteomes" id="UP000078237">
    <property type="component" value="Unassembled WGS sequence"/>
</dbReference>
<evidence type="ECO:0000256" key="1">
    <source>
        <dbReference type="SAM" id="Coils"/>
    </source>
</evidence>